<evidence type="ECO:0000313" key="2">
    <source>
        <dbReference type="Proteomes" id="UP000324800"/>
    </source>
</evidence>
<protein>
    <submittedName>
        <fullName evidence="1">Uncharacterized protein</fullName>
    </submittedName>
</protein>
<proteinExistence type="predicted"/>
<sequence>IYRQKAEEAICFTLSVFFSKEIDYEGTEL</sequence>
<name>A0A5J4UU83_9EUKA</name>
<dbReference type="EMBL" id="SNRW01012329">
    <property type="protein sequence ID" value="KAA6373969.1"/>
    <property type="molecule type" value="Genomic_DNA"/>
</dbReference>
<evidence type="ECO:0000313" key="1">
    <source>
        <dbReference type="EMBL" id="KAA6373969.1"/>
    </source>
</evidence>
<gene>
    <name evidence="1" type="ORF">EZS28_030504</name>
</gene>
<accession>A0A5J4UU83</accession>
<dbReference type="AlphaFoldDB" id="A0A5J4UU83"/>
<dbReference type="Proteomes" id="UP000324800">
    <property type="component" value="Unassembled WGS sequence"/>
</dbReference>
<comment type="caution">
    <text evidence="1">The sequence shown here is derived from an EMBL/GenBank/DDBJ whole genome shotgun (WGS) entry which is preliminary data.</text>
</comment>
<organism evidence="1 2">
    <name type="scientific">Streblomastix strix</name>
    <dbReference type="NCBI Taxonomy" id="222440"/>
    <lineage>
        <taxon>Eukaryota</taxon>
        <taxon>Metamonada</taxon>
        <taxon>Preaxostyla</taxon>
        <taxon>Oxymonadida</taxon>
        <taxon>Streblomastigidae</taxon>
        <taxon>Streblomastix</taxon>
    </lineage>
</organism>
<reference evidence="1 2" key="1">
    <citation type="submission" date="2019-03" db="EMBL/GenBank/DDBJ databases">
        <title>Single cell metagenomics reveals metabolic interactions within the superorganism composed of flagellate Streblomastix strix and complex community of Bacteroidetes bacteria on its surface.</title>
        <authorList>
            <person name="Treitli S.C."/>
            <person name="Kolisko M."/>
            <person name="Husnik F."/>
            <person name="Keeling P."/>
            <person name="Hampl V."/>
        </authorList>
    </citation>
    <scope>NUCLEOTIDE SEQUENCE [LARGE SCALE GENOMIC DNA]</scope>
    <source>
        <strain evidence="1">ST1C</strain>
    </source>
</reference>
<feature type="non-terminal residue" evidence="1">
    <location>
        <position position="1"/>
    </location>
</feature>